<dbReference type="RefSeq" id="WP_081155639.1">
    <property type="nucleotide sequence ID" value="NZ_LVYD01000113.1"/>
</dbReference>
<dbReference type="EMBL" id="LVYD01000113">
    <property type="protein sequence ID" value="OQP57733.1"/>
    <property type="molecule type" value="Genomic_DNA"/>
</dbReference>
<evidence type="ECO:0000259" key="1">
    <source>
        <dbReference type="Pfam" id="PF00534"/>
    </source>
</evidence>
<accession>A0A1V9FH89</accession>
<reference evidence="2 3" key="1">
    <citation type="submission" date="2016-03" db="EMBL/GenBank/DDBJ databases">
        <title>Niastella vici sp. nov., isolated from farmland soil.</title>
        <authorList>
            <person name="Chen L."/>
            <person name="Wang D."/>
            <person name="Yang S."/>
            <person name="Wang G."/>
        </authorList>
    </citation>
    <scope>NUCLEOTIDE SEQUENCE [LARGE SCALE GENOMIC DNA]</scope>
    <source>
        <strain evidence="2 3">DJ57</strain>
    </source>
</reference>
<feature type="domain" description="Glycosyl transferase family 1" evidence="1">
    <location>
        <begin position="191"/>
        <end position="352"/>
    </location>
</feature>
<dbReference type="OrthoDB" id="7560678at2"/>
<comment type="caution">
    <text evidence="2">The sequence shown here is derived from an EMBL/GenBank/DDBJ whole genome shotgun (WGS) entry which is preliminary data.</text>
</comment>
<dbReference type="Gene3D" id="3.40.50.2000">
    <property type="entry name" value="Glycogen Phosphorylase B"/>
    <property type="match status" value="2"/>
</dbReference>
<organism evidence="2 3">
    <name type="scientific">Niastella vici</name>
    <dbReference type="NCBI Taxonomy" id="1703345"/>
    <lineage>
        <taxon>Bacteria</taxon>
        <taxon>Pseudomonadati</taxon>
        <taxon>Bacteroidota</taxon>
        <taxon>Chitinophagia</taxon>
        <taxon>Chitinophagales</taxon>
        <taxon>Chitinophagaceae</taxon>
        <taxon>Niastella</taxon>
    </lineage>
</organism>
<dbReference type="SUPFAM" id="SSF53756">
    <property type="entry name" value="UDP-Glycosyltransferase/glycogen phosphorylase"/>
    <property type="match status" value="1"/>
</dbReference>
<evidence type="ECO:0000313" key="3">
    <source>
        <dbReference type="Proteomes" id="UP000192796"/>
    </source>
</evidence>
<dbReference type="Pfam" id="PF00534">
    <property type="entry name" value="Glycos_transf_1"/>
    <property type="match status" value="1"/>
</dbReference>
<dbReference type="PANTHER" id="PTHR12526:SF630">
    <property type="entry name" value="GLYCOSYLTRANSFERASE"/>
    <property type="match status" value="1"/>
</dbReference>
<keyword evidence="2" id="KW-0808">Transferase</keyword>
<keyword evidence="3" id="KW-1185">Reference proteome</keyword>
<dbReference type="STRING" id="1703345.A3860_08880"/>
<proteinExistence type="predicted"/>
<gene>
    <name evidence="2" type="ORF">A3860_08880</name>
</gene>
<name>A0A1V9FH89_9BACT</name>
<dbReference type="InterPro" id="IPR001296">
    <property type="entry name" value="Glyco_trans_1"/>
</dbReference>
<evidence type="ECO:0000313" key="2">
    <source>
        <dbReference type="EMBL" id="OQP57733.1"/>
    </source>
</evidence>
<sequence>MKLNNYRKRILFFIGSFKGGGKERRLIELLSYLSGKDRYELLVVVTDPIVDYPAFYNLNLTCRIIKKKWQKNDLTVFYQFYKICRQFKPHLIHTWGRMQTFYALPAVIGQGIRLVNGQITSAPPHAARWSLKKLIDCINFNFSTVILSNSRAGIEAYRPPFAKMKIIYNGISFQRFEHLPPLERVRLKYGITTPFAVVMVATFSANKDYKLFFSIAEKITKQRNDITFIAVGDSCKDPDACARYQELTRCNPLIKMTGRIYDVEAVVNCCTVGVLFSNTAVHGEGISNAIIEYMSLGLPVIANDAGGTKEIVQHNVNGYLVTRQSQTEISGMILSLIDNPEKCTAFGKAGRKIIEATFSIDRMGKAFEQTYDEILGFRDVGISGFVGSPQ</sequence>
<dbReference type="GO" id="GO:0016757">
    <property type="term" value="F:glycosyltransferase activity"/>
    <property type="evidence" value="ECO:0007669"/>
    <property type="project" value="InterPro"/>
</dbReference>
<dbReference type="Proteomes" id="UP000192796">
    <property type="component" value="Unassembled WGS sequence"/>
</dbReference>
<dbReference type="AlphaFoldDB" id="A0A1V9FH89"/>
<protein>
    <submittedName>
        <fullName evidence="2">Group 1 glycosyl transferase</fullName>
    </submittedName>
</protein>
<dbReference type="PANTHER" id="PTHR12526">
    <property type="entry name" value="GLYCOSYLTRANSFERASE"/>
    <property type="match status" value="1"/>
</dbReference>